<gene>
    <name evidence="6" type="ORF">GPX89_06660</name>
</gene>
<feature type="DNA-binding region" description="H-T-H motif" evidence="4">
    <location>
        <begin position="42"/>
        <end position="61"/>
    </location>
</feature>
<evidence type="ECO:0000256" key="3">
    <source>
        <dbReference type="ARBA" id="ARBA00023163"/>
    </source>
</evidence>
<evidence type="ECO:0000259" key="5">
    <source>
        <dbReference type="PROSITE" id="PS50977"/>
    </source>
</evidence>
<dbReference type="Proteomes" id="UP000466794">
    <property type="component" value="Unassembled WGS sequence"/>
</dbReference>
<keyword evidence="7" id="KW-1185">Reference proteome</keyword>
<dbReference type="EMBL" id="WRPP01000001">
    <property type="protein sequence ID" value="MVU76925.1"/>
    <property type="molecule type" value="Genomic_DNA"/>
</dbReference>
<dbReference type="PANTHER" id="PTHR47506">
    <property type="entry name" value="TRANSCRIPTIONAL REGULATORY PROTEIN"/>
    <property type="match status" value="1"/>
</dbReference>
<dbReference type="InterPro" id="IPR001647">
    <property type="entry name" value="HTH_TetR"/>
</dbReference>
<accession>A0A7K1URF0</accession>
<dbReference type="InterPro" id="IPR036271">
    <property type="entry name" value="Tet_transcr_reg_TetR-rel_C_sf"/>
</dbReference>
<dbReference type="AlphaFoldDB" id="A0A7K1URF0"/>
<dbReference type="PROSITE" id="PS50977">
    <property type="entry name" value="HTH_TETR_2"/>
    <property type="match status" value="1"/>
</dbReference>
<dbReference type="SUPFAM" id="SSF48498">
    <property type="entry name" value="Tetracyclin repressor-like, C-terminal domain"/>
    <property type="match status" value="1"/>
</dbReference>
<evidence type="ECO:0000256" key="4">
    <source>
        <dbReference type="PROSITE-ProRule" id="PRU00335"/>
    </source>
</evidence>
<reference evidence="6 7" key="1">
    <citation type="submission" date="2019-12" db="EMBL/GenBank/DDBJ databases">
        <title>Nocardia sp. nov. ET3-3 isolated from soil.</title>
        <authorList>
            <person name="Kanchanasin P."/>
            <person name="Tanasupawat S."/>
            <person name="Yuki M."/>
            <person name="Kudo T."/>
        </authorList>
    </citation>
    <scope>NUCLEOTIDE SEQUENCE [LARGE SCALE GENOMIC DNA]</scope>
    <source>
        <strain evidence="6 7">ET3-3</strain>
    </source>
</reference>
<evidence type="ECO:0000313" key="7">
    <source>
        <dbReference type="Proteomes" id="UP000466794"/>
    </source>
</evidence>
<keyword evidence="1" id="KW-0805">Transcription regulation</keyword>
<name>A0A7K1URF0_9NOCA</name>
<dbReference type="Gene3D" id="1.10.357.10">
    <property type="entry name" value="Tetracycline Repressor, domain 2"/>
    <property type="match status" value="1"/>
</dbReference>
<evidence type="ECO:0000313" key="6">
    <source>
        <dbReference type="EMBL" id="MVU76925.1"/>
    </source>
</evidence>
<keyword evidence="2 4" id="KW-0238">DNA-binding</keyword>
<comment type="caution">
    <text evidence="6">The sequence shown here is derived from an EMBL/GenBank/DDBJ whole genome shotgun (WGS) entry which is preliminary data.</text>
</comment>
<protein>
    <submittedName>
        <fullName evidence="6">TetR family transcriptional regulator</fullName>
    </submittedName>
</protein>
<dbReference type="Pfam" id="PF00440">
    <property type="entry name" value="TetR_N"/>
    <property type="match status" value="1"/>
</dbReference>
<dbReference type="InterPro" id="IPR054156">
    <property type="entry name" value="YxaF_TetR_C"/>
</dbReference>
<dbReference type="GO" id="GO:0003677">
    <property type="term" value="F:DNA binding"/>
    <property type="evidence" value="ECO:0007669"/>
    <property type="project" value="UniProtKB-UniRule"/>
</dbReference>
<sequence length="206" mass="22109">MTTVIDEEVRVAGASTGSSDSRRKLVAGAADMIRRRGFAATSVRELAKHAHAPLGSTYHYFPGGKNQLASEAVTFAGELATKLLTRELEKGPVDGLHAFLQMWRKIVVDSDFRAGCPVLAVAVEDLSEGEDAPRIAAAQAFRQWTELLADSLGEHGAGRAEAARTATLIVAAVEGSIALCRAERGIEPLDRIAEQLELVVRQYITN</sequence>
<evidence type="ECO:0000256" key="1">
    <source>
        <dbReference type="ARBA" id="ARBA00023015"/>
    </source>
</evidence>
<dbReference type="Pfam" id="PF21993">
    <property type="entry name" value="TetR_C_13_2"/>
    <property type="match status" value="1"/>
</dbReference>
<dbReference type="SUPFAM" id="SSF46689">
    <property type="entry name" value="Homeodomain-like"/>
    <property type="match status" value="1"/>
</dbReference>
<organism evidence="6 7">
    <name type="scientific">Nocardia terrae</name>
    <dbReference type="NCBI Taxonomy" id="2675851"/>
    <lineage>
        <taxon>Bacteria</taxon>
        <taxon>Bacillati</taxon>
        <taxon>Actinomycetota</taxon>
        <taxon>Actinomycetes</taxon>
        <taxon>Mycobacteriales</taxon>
        <taxon>Nocardiaceae</taxon>
        <taxon>Nocardia</taxon>
    </lineage>
</organism>
<dbReference type="PANTHER" id="PTHR47506:SF3">
    <property type="entry name" value="HTH-TYPE TRANSCRIPTIONAL REGULATOR LMRA"/>
    <property type="match status" value="1"/>
</dbReference>
<evidence type="ECO:0000256" key="2">
    <source>
        <dbReference type="ARBA" id="ARBA00023125"/>
    </source>
</evidence>
<feature type="domain" description="HTH tetR-type" evidence="5">
    <location>
        <begin position="19"/>
        <end position="79"/>
    </location>
</feature>
<proteinExistence type="predicted"/>
<keyword evidence="3" id="KW-0804">Transcription</keyword>
<dbReference type="InterPro" id="IPR009057">
    <property type="entry name" value="Homeodomain-like_sf"/>
</dbReference>